<keyword evidence="1" id="KW-1133">Transmembrane helix</keyword>
<accession>A0A0H2UTH3</accession>
<dbReference type="Proteomes" id="UP000000564">
    <property type="component" value="Chromosome"/>
</dbReference>
<dbReference type="AlphaFoldDB" id="A0A0H2UTH3"/>
<dbReference type="HOGENOM" id="CLU_180866_0_0_9"/>
<sequence>MYVFIEPNDLKDYLITVYDERNRAIRKQTQVYCFYLMIVLFVALFFFFPCLILRDLVSYKLPLIFAYLYLIIRSLVAKKMEALGKITTNSQKPPFDTSQVLC</sequence>
<dbReference type="EMBL" id="AE014074">
    <property type="protein sequence ID" value="AAM78694.1"/>
    <property type="molecule type" value="Genomic_DNA"/>
</dbReference>
<feature type="transmembrane region" description="Helical" evidence="1">
    <location>
        <begin position="59"/>
        <end position="76"/>
    </location>
</feature>
<protein>
    <submittedName>
        <fullName evidence="2">Uncharacterized protein</fullName>
    </submittedName>
</protein>
<evidence type="ECO:0000313" key="2">
    <source>
        <dbReference type="EMBL" id="AAM78694.1"/>
    </source>
</evidence>
<feature type="transmembrane region" description="Helical" evidence="1">
    <location>
        <begin position="31"/>
        <end position="53"/>
    </location>
</feature>
<proteinExistence type="predicted"/>
<dbReference type="KEGG" id="spg:SpyM3_0087"/>
<keyword evidence="1" id="KW-0812">Transmembrane</keyword>
<keyword evidence="1" id="KW-0472">Membrane</keyword>
<name>A0A0H2UTH3_STRP3</name>
<evidence type="ECO:0000256" key="1">
    <source>
        <dbReference type="SAM" id="Phobius"/>
    </source>
</evidence>
<gene>
    <name evidence="2" type="ordered locus">SpyM3_0087</name>
</gene>
<reference evidence="2 3" key="1">
    <citation type="journal article" date="2002" name="Proc. Natl. Acad. Sci. U.S.A.">
        <title>Genome sequence of a serotype M3 strain of group A Streptococcus: phage-encoded toxins, the high-virulence phenotype, and clone emergence.</title>
        <authorList>
            <person name="Beres S.B."/>
            <person name="Sylva G.L."/>
            <person name="Barbian K.D."/>
            <person name="Lei B."/>
            <person name="Hoff J.S."/>
            <person name="Mammarella N.D."/>
            <person name="Liu M.Y."/>
            <person name="Smoot J.C."/>
            <person name="Porcella S.F."/>
            <person name="Parkins L.D."/>
            <person name="Campbell D.S."/>
            <person name="Smith T.M."/>
            <person name="McCormick J.K."/>
            <person name="Leung D.Y."/>
            <person name="Schlievert P.M."/>
            <person name="Musser J.M."/>
        </authorList>
    </citation>
    <scope>NUCLEOTIDE SEQUENCE [LARGE SCALE GENOMIC DNA]</scope>
    <source>
        <strain evidence="3">ATCC BAA-595 / MGAS315</strain>
    </source>
</reference>
<evidence type="ECO:0000313" key="3">
    <source>
        <dbReference type="Proteomes" id="UP000000564"/>
    </source>
</evidence>
<dbReference type="RefSeq" id="WP_011054118.1">
    <property type="nucleotide sequence ID" value="NC_004070.1"/>
</dbReference>
<organism evidence="2 3">
    <name type="scientific">Streptococcus pyogenes serotype M3 (strain ATCC BAA-595 / MGAS315)</name>
    <dbReference type="NCBI Taxonomy" id="198466"/>
    <lineage>
        <taxon>Bacteria</taxon>
        <taxon>Bacillati</taxon>
        <taxon>Bacillota</taxon>
        <taxon>Bacilli</taxon>
        <taxon>Lactobacillales</taxon>
        <taxon>Streptococcaceae</taxon>
        <taxon>Streptococcus</taxon>
    </lineage>
</organism>